<accession>A0ABT7FLD2</accession>
<reference evidence="5 6" key="1">
    <citation type="submission" date="2023-05" db="EMBL/GenBank/DDBJ databases">
        <title>Sedimentitalea sp. nov. JM2-8.</title>
        <authorList>
            <person name="Huang J."/>
        </authorList>
    </citation>
    <scope>NUCLEOTIDE SEQUENCE [LARGE SCALE GENOMIC DNA]</scope>
    <source>
        <strain evidence="5 6">JM2-8</strain>
    </source>
</reference>
<dbReference type="PROSITE" id="PS51462">
    <property type="entry name" value="NUDIX"/>
    <property type="match status" value="1"/>
</dbReference>
<evidence type="ECO:0000256" key="2">
    <source>
        <dbReference type="ARBA" id="ARBA00022801"/>
    </source>
</evidence>
<name>A0ABT7FLD2_9RHOB</name>
<dbReference type="PANTHER" id="PTHR43046:SF14">
    <property type="entry name" value="MUTT_NUDIX FAMILY PROTEIN"/>
    <property type="match status" value="1"/>
</dbReference>
<dbReference type="InterPro" id="IPR020084">
    <property type="entry name" value="NUDIX_hydrolase_CS"/>
</dbReference>
<evidence type="ECO:0000313" key="6">
    <source>
        <dbReference type="Proteomes" id="UP001227126"/>
    </source>
</evidence>
<dbReference type="Gene3D" id="3.90.79.10">
    <property type="entry name" value="Nucleoside Triphosphate Pyrophosphohydrolase"/>
    <property type="match status" value="1"/>
</dbReference>
<dbReference type="InterPro" id="IPR015797">
    <property type="entry name" value="NUDIX_hydrolase-like_dom_sf"/>
</dbReference>
<evidence type="ECO:0000259" key="4">
    <source>
        <dbReference type="PROSITE" id="PS51462"/>
    </source>
</evidence>
<dbReference type="Proteomes" id="UP001227126">
    <property type="component" value="Unassembled WGS sequence"/>
</dbReference>
<dbReference type="RefSeq" id="WP_284487872.1">
    <property type="nucleotide sequence ID" value="NZ_JASNJE010000083.1"/>
</dbReference>
<feature type="domain" description="Nudix hydrolase" evidence="4">
    <location>
        <begin position="52"/>
        <end position="193"/>
    </location>
</feature>
<organism evidence="5 6">
    <name type="scientific">Sedimentitalea xiamensis</name>
    <dbReference type="NCBI Taxonomy" id="3050037"/>
    <lineage>
        <taxon>Bacteria</taxon>
        <taxon>Pseudomonadati</taxon>
        <taxon>Pseudomonadota</taxon>
        <taxon>Alphaproteobacteria</taxon>
        <taxon>Rhodobacterales</taxon>
        <taxon>Paracoccaceae</taxon>
        <taxon>Sedimentitalea</taxon>
    </lineage>
</organism>
<dbReference type="SUPFAM" id="SSF55811">
    <property type="entry name" value="Nudix"/>
    <property type="match status" value="1"/>
</dbReference>
<dbReference type="PRINTS" id="PR00502">
    <property type="entry name" value="NUDIXFAMILY"/>
</dbReference>
<dbReference type="EMBL" id="JASNJE010000083">
    <property type="protein sequence ID" value="MDK3075967.1"/>
    <property type="molecule type" value="Genomic_DNA"/>
</dbReference>
<dbReference type="InterPro" id="IPR000086">
    <property type="entry name" value="NUDIX_hydrolase_dom"/>
</dbReference>
<proteinExistence type="inferred from homology"/>
<sequence length="193" mass="22159">MLAPDLHEAHDCTIPLLLSRYAEKFGSDQLDVIRLLRQIESGEDVRSRKNFNGHVTCSAVLVDQRREAVLLVKHAVLEKWLAPGGHIEANEHPSEAAGRELREETGVAHFTLHPWHQKNFLCPIDIDSHKIPSSKKKNEPEHYHHDFVYIFTTIEHLIDVSIDRSEVTQADWSDLKSLAIKYPRVLERLGRIL</sequence>
<dbReference type="Pfam" id="PF00293">
    <property type="entry name" value="NUDIX"/>
    <property type="match status" value="1"/>
</dbReference>
<dbReference type="CDD" id="cd03674">
    <property type="entry name" value="NUDIX_Hydrolase"/>
    <property type="match status" value="1"/>
</dbReference>
<evidence type="ECO:0000313" key="5">
    <source>
        <dbReference type="EMBL" id="MDK3075967.1"/>
    </source>
</evidence>
<keyword evidence="2 3" id="KW-0378">Hydrolase</keyword>
<evidence type="ECO:0000256" key="3">
    <source>
        <dbReference type="RuleBase" id="RU003476"/>
    </source>
</evidence>
<evidence type="ECO:0000256" key="1">
    <source>
        <dbReference type="ARBA" id="ARBA00001946"/>
    </source>
</evidence>
<dbReference type="PANTHER" id="PTHR43046">
    <property type="entry name" value="GDP-MANNOSE MANNOSYL HYDROLASE"/>
    <property type="match status" value="1"/>
</dbReference>
<protein>
    <submittedName>
        <fullName evidence="5">NUDIX domain-containing protein</fullName>
    </submittedName>
</protein>
<keyword evidence="6" id="KW-1185">Reference proteome</keyword>
<comment type="caution">
    <text evidence="5">The sequence shown here is derived from an EMBL/GenBank/DDBJ whole genome shotgun (WGS) entry which is preliminary data.</text>
</comment>
<dbReference type="InterPro" id="IPR020476">
    <property type="entry name" value="Nudix_hydrolase"/>
</dbReference>
<gene>
    <name evidence="5" type="ORF">QO034_23260</name>
</gene>
<comment type="cofactor">
    <cofactor evidence="1">
        <name>Mg(2+)</name>
        <dbReference type="ChEBI" id="CHEBI:18420"/>
    </cofactor>
</comment>
<dbReference type="PROSITE" id="PS00893">
    <property type="entry name" value="NUDIX_BOX"/>
    <property type="match status" value="1"/>
</dbReference>
<comment type="similarity">
    <text evidence="3">Belongs to the Nudix hydrolase family.</text>
</comment>